<dbReference type="InterPro" id="IPR011008">
    <property type="entry name" value="Dimeric_a/b-barrel"/>
</dbReference>
<dbReference type="Proteomes" id="UP001207918">
    <property type="component" value="Unassembled WGS sequence"/>
</dbReference>
<dbReference type="EMBL" id="JAGGJA010000001">
    <property type="protein sequence ID" value="MCW9705457.1"/>
    <property type="molecule type" value="Genomic_DNA"/>
</dbReference>
<comment type="caution">
    <text evidence="1">The sequence shown here is derived from an EMBL/GenBank/DDBJ whole genome shotgun (WGS) entry which is preliminary data.</text>
</comment>
<dbReference type="SUPFAM" id="SSF54909">
    <property type="entry name" value="Dimeric alpha+beta barrel"/>
    <property type="match status" value="1"/>
</dbReference>
<name>A0ABT3PHQ0_9BACT</name>
<dbReference type="Pfam" id="PF13826">
    <property type="entry name" value="Monooxy_af470-like"/>
    <property type="match status" value="1"/>
</dbReference>
<protein>
    <submittedName>
        <fullName evidence="1">DUF4188 domain-containing protein</fullName>
    </submittedName>
</protein>
<gene>
    <name evidence="1" type="ORF">J6I44_01260</name>
</gene>
<evidence type="ECO:0000313" key="2">
    <source>
        <dbReference type="Proteomes" id="UP001207918"/>
    </source>
</evidence>
<reference evidence="1 2" key="1">
    <citation type="submission" date="2021-03" db="EMBL/GenBank/DDBJ databases">
        <title>Aliifodinibius sp. nov., a new bacterium isolated from saline soil.</title>
        <authorList>
            <person name="Galisteo C."/>
            <person name="De La Haba R."/>
            <person name="Sanchez-Porro C."/>
            <person name="Ventosa A."/>
        </authorList>
    </citation>
    <scope>NUCLEOTIDE SEQUENCE [LARGE SCALE GENOMIC DNA]</scope>
    <source>
        <strain evidence="1 2">1BSP15-2V2</strain>
    </source>
</reference>
<keyword evidence="2" id="KW-1185">Reference proteome</keyword>
<dbReference type="RefSeq" id="WP_265764120.1">
    <property type="nucleotide sequence ID" value="NZ_JAGGJA010000001.1"/>
</dbReference>
<accession>A0ABT3PHQ0</accession>
<dbReference type="Gene3D" id="3.30.70.100">
    <property type="match status" value="1"/>
</dbReference>
<sequence>MKRSTQQISELLNNKSSVYSATFIFRLKNQDSEFERLNDIIDQVANANPGFLGKEGWSNNEENKRSVVYYWYSLDALKRFSNYPDHQKAKQKYKKWYSGYEVIISKVITVKSDDGL</sequence>
<proteinExistence type="predicted"/>
<dbReference type="InterPro" id="IPR025444">
    <property type="entry name" value="Monooxy_af470"/>
</dbReference>
<organism evidence="1 2">
    <name type="scientific">Fodinibius salsisoli</name>
    <dbReference type="NCBI Taxonomy" id="2820877"/>
    <lineage>
        <taxon>Bacteria</taxon>
        <taxon>Pseudomonadati</taxon>
        <taxon>Balneolota</taxon>
        <taxon>Balneolia</taxon>
        <taxon>Balneolales</taxon>
        <taxon>Balneolaceae</taxon>
        <taxon>Fodinibius</taxon>
    </lineage>
</organism>
<evidence type="ECO:0000313" key="1">
    <source>
        <dbReference type="EMBL" id="MCW9705457.1"/>
    </source>
</evidence>